<dbReference type="EMBL" id="CACRTV010000057">
    <property type="protein sequence ID" value="VYU48800.1"/>
    <property type="molecule type" value="Genomic_DNA"/>
</dbReference>
<name>A0A6N3F9Z7_9CLOT</name>
<dbReference type="RefSeq" id="WP_156561819.1">
    <property type="nucleotide sequence ID" value="NZ_CACRTV010000057.1"/>
</dbReference>
<proteinExistence type="predicted"/>
<reference evidence="1" key="1">
    <citation type="submission" date="2019-11" db="EMBL/GenBank/DDBJ databases">
        <authorList>
            <person name="Feng L."/>
        </authorList>
    </citation>
    <scope>NUCLEOTIDE SEQUENCE</scope>
    <source>
        <strain evidence="1">CParaputrificumLFYP93</strain>
    </source>
</reference>
<gene>
    <name evidence="1" type="ORF">CPLFYP93_02455</name>
</gene>
<organism evidence="1">
    <name type="scientific">Clostridium paraputrificum</name>
    <dbReference type="NCBI Taxonomy" id="29363"/>
    <lineage>
        <taxon>Bacteria</taxon>
        <taxon>Bacillati</taxon>
        <taxon>Bacillota</taxon>
        <taxon>Clostridia</taxon>
        <taxon>Eubacteriales</taxon>
        <taxon>Clostridiaceae</taxon>
        <taxon>Clostridium</taxon>
    </lineage>
</organism>
<protein>
    <submittedName>
        <fullName evidence="1">Uncharacterized protein</fullName>
    </submittedName>
</protein>
<dbReference type="AlphaFoldDB" id="A0A6N3F9Z7"/>
<accession>A0A6N3F9Z7</accession>
<sequence length="387" mass="45468">MDYSNLLDDLLEEYSTLAPVHPRHEYYRRKIIYMIQHAYDLGEISSKEADLTTVRKNMLDSKFNTYNMYKVFKEYQTLINVGNNILSVVDIKDLLFCRKLCNKMLELRDKKVIVKLGTDKAILGACKALYDNCKEAYDKKRFDNDFYREVDILLKTLVPMRERSTLLKIANLMGTEVVGWKRELVELNKDYYYLPPVSESITTDFHYYEDGETSIDKHPEHYVTYFEEYLSTEALHLLFNVDETFLERKSKLISSIEELPLDESKRYVLRIGLNSIFNNYGKNDDPVDVILNLAYDKLEYLAKYDYNALAKGLSIAEEFCDIFSKAGLIRYALVYADMSARSQGNILPSDIYHDSILRYYLDILCENEVITKEETIALREHYRRSKI</sequence>
<evidence type="ECO:0000313" key="1">
    <source>
        <dbReference type="EMBL" id="VYU48800.1"/>
    </source>
</evidence>